<dbReference type="GO" id="GO:0031956">
    <property type="term" value="F:medium-chain fatty acid-CoA ligase activity"/>
    <property type="evidence" value="ECO:0007669"/>
    <property type="project" value="TreeGrafter"/>
</dbReference>
<comment type="similarity">
    <text evidence="1">Belongs to the ATP-dependent AMP-binding enzyme family.</text>
</comment>
<evidence type="ECO:0000259" key="4">
    <source>
        <dbReference type="Pfam" id="PF00561"/>
    </source>
</evidence>
<dbReference type="PANTHER" id="PTHR43201">
    <property type="entry name" value="ACYL-COA SYNTHETASE"/>
    <property type="match status" value="1"/>
</dbReference>
<dbReference type="Pfam" id="PF00561">
    <property type="entry name" value="Abhydrolase_1"/>
    <property type="match status" value="1"/>
</dbReference>
<evidence type="ECO:0000313" key="6">
    <source>
        <dbReference type="Proteomes" id="UP000293638"/>
    </source>
</evidence>
<evidence type="ECO:0000256" key="2">
    <source>
        <dbReference type="ARBA" id="ARBA00022598"/>
    </source>
</evidence>
<evidence type="ECO:0000256" key="1">
    <source>
        <dbReference type="ARBA" id="ARBA00006432"/>
    </source>
</evidence>
<dbReference type="PROSITE" id="PS00455">
    <property type="entry name" value="AMP_BINDING"/>
    <property type="match status" value="1"/>
</dbReference>
<dbReference type="Gene3D" id="3.40.50.1820">
    <property type="entry name" value="alpha/beta hydrolase"/>
    <property type="match status" value="1"/>
</dbReference>
<dbReference type="Gene3D" id="3.40.50.12780">
    <property type="entry name" value="N-terminal domain of ligase-like"/>
    <property type="match status" value="1"/>
</dbReference>
<evidence type="ECO:0000313" key="5">
    <source>
        <dbReference type="EMBL" id="RZS91277.1"/>
    </source>
</evidence>
<dbReference type="EMBL" id="SGXD01000001">
    <property type="protein sequence ID" value="RZS91277.1"/>
    <property type="molecule type" value="Genomic_DNA"/>
</dbReference>
<comment type="caution">
    <text evidence="5">The sequence shown here is derived from an EMBL/GenBank/DDBJ whole genome shotgun (WGS) entry which is preliminary data.</text>
</comment>
<accession>A0A4Q7NVQ8</accession>
<dbReference type="RefSeq" id="WP_231115997.1">
    <property type="nucleotide sequence ID" value="NZ_SGXD01000001.1"/>
</dbReference>
<dbReference type="InterPro" id="IPR000073">
    <property type="entry name" value="AB_hydrolase_1"/>
</dbReference>
<feature type="domain" description="AMP-dependent synthetase/ligase" evidence="3">
    <location>
        <begin position="342"/>
        <end position="709"/>
    </location>
</feature>
<organism evidence="5 6">
    <name type="scientific">Motilibacter rhizosphaerae</name>
    <dbReference type="NCBI Taxonomy" id="598652"/>
    <lineage>
        <taxon>Bacteria</taxon>
        <taxon>Bacillati</taxon>
        <taxon>Actinomycetota</taxon>
        <taxon>Actinomycetes</taxon>
        <taxon>Motilibacterales</taxon>
        <taxon>Motilibacteraceae</taxon>
        <taxon>Motilibacter</taxon>
    </lineage>
</organism>
<gene>
    <name evidence="5" type="ORF">EV189_0514</name>
</gene>
<evidence type="ECO:0000259" key="3">
    <source>
        <dbReference type="Pfam" id="PF00501"/>
    </source>
</evidence>
<dbReference type="InterPro" id="IPR020845">
    <property type="entry name" value="AMP-binding_CS"/>
</dbReference>
<dbReference type="Proteomes" id="UP000293638">
    <property type="component" value="Unassembled WGS sequence"/>
</dbReference>
<proteinExistence type="inferred from homology"/>
<dbReference type="Pfam" id="PF00501">
    <property type="entry name" value="AMP-binding"/>
    <property type="match status" value="1"/>
</dbReference>
<dbReference type="AlphaFoldDB" id="A0A4Q7NVQ8"/>
<keyword evidence="6" id="KW-1185">Reference proteome</keyword>
<protein>
    <submittedName>
        <fullName evidence="5">Acyl-CoA synthetase (AMP-forming)/AMP-acid ligase II</fullName>
    </submittedName>
</protein>
<dbReference type="InterPro" id="IPR000873">
    <property type="entry name" value="AMP-dep_synth/lig_dom"/>
</dbReference>
<dbReference type="PANTHER" id="PTHR43201:SF5">
    <property type="entry name" value="MEDIUM-CHAIN ACYL-COA LIGASE ACSF2, MITOCHONDRIAL"/>
    <property type="match status" value="1"/>
</dbReference>
<dbReference type="SUPFAM" id="SSF56801">
    <property type="entry name" value="Acetyl-CoA synthetase-like"/>
    <property type="match status" value="1"/>
</dbReference>
<dbReference type="SUPFAM" id="SSF53474">
    <property type="entry name" value="alpha/beta-Hydrolases"/>
    <property type="match status" value="1"/>
</dbReference>
<dbReference type="InterPro" id="IPR029058">
    <property type="entry name" value="AB_hydrolase_fold"/>
</dbReference>
<dbReference type="InterPro" id="IPR042099">
    <property type="entry name" value="ANL_N_sf"/>
</dbReference>
<feature type="domain" description="AB hydrolase-1" evidence="4">
    <location>
        <begin position="61"/>
        <end position="300"/>
    </location>
</feature>
<name>A0A4Q7NVQ8_9ACTN</name>
<keyword evidence="2 5" id="KW-0436">Ligase</keyword>
<dbReference type="GO" id="GO:0006631">
    <property type="term" value="P:fatty acid metabolic process"/>
    <property type="evidence" value="ECO:0007669"/>
    <property type="project" value="TreeGrafter"/>
</dbReference>
<sequence length="858" mass="88780">MTSPLSDLPTSELLDPPLPAGLPGLDPAWSRAVRALDADGVERTWHVLDNAPSLAGPAQGTVLCVHGNPTWAYLWRSVLAAGAARGWRVVAVDHLDMGFSERTGTLRPLARRIDDLGRVVDALGLEGPVVTLAHDWGGIVSLGWALAHRDRLAGVVLCNTAVSEAGAALPAPLRLARADALLRFGTTTTPAFLETTLALAHPPLAREVKEAFRAPYRRAERRRAVGDFVADIPLEPDHGSRAALLDVAGRLGELADVPVLLLWGPRDPVFSDRYLRDLRARLPHADVHRFEGAGHLLPEDADVAGTLLAWLGSARVPAAPPLAPAVRPLSAALEERRADPGPAVVELGEGARTVSWAQLATRVDELAAGLLASGVRRGDRVALLVPPGTELTSVVYACLRIGAVIVVADAGLGLPGLHRAVRGAGPAHVVGIARALVAARALGWPGSRFLAGPGRALRLGTPLDELARRGRAALATTPLPPPPGPTEEAAVLFTSGSTGPAKGVVYTVAQLAAVRDLLAAAYAVGPGTRLVAGFAPFALFGPALGAVSAVPDMDVTAPRTLSATALADAVAAVGATVVFASPAALAGVLATRGALDPARRRALEQVELLLSAGAPVPAALLRQVQELVPRASLHTPYGMTEALPVTDIDLVGIEEAGSGDGVCVGHPLPGVEVALAPLTSTGTAPGPLVDVPDVLGEIAVRGAHVKERYDQLWLAERASTRDAGWHRTGDVGHLDAEGRLWVEGRLAHLVLTAEGPVAPVGTEQRLESVPAVSRAALVGVGPAGAQRLVAVVEAPGTAAGVAPLELADACRAAAGRELVAVLVVAVLPTDIRHNSKIDRTRVARWAQRVLAGERVGRP</sequence>
<reference evidence="5 6" key="1">
    <citation type="submission" date="2019-02" db="EMBL/GenBank/DDBJ databases">
        <title>Genomic Encyclopedia of Type Strains, Phase IV (KMG-IV): sequencing the most valuable type-strain genomes for metagenomic binning, comparative biology and taxonomic classification.</title>
        <authorList>
            <person name="Goeker M."/>
        </authorList>
    </citation>
    <scope>NUCLEOTIDE SEQUENCE [LARGE SCALE GENOMIC DNA]</scope>
    <source>
        <strain evidence="5 6">DSM 45622</strain>
    </source>
</reference>